<dbReference type="PRINTS" id="PR00081">
    <property type="entry name" value="GDHRDH"/>
</dbReference>
<dbReference type="PANTHER" id="PTHR43157">
    <property type="entry name" value="PHOSPHATIDYLINOSITOL-GLYCAN BIOSYNTHESIS CLASS F PROTEIN-RELATED"/>
    <property type="match status" value="1"/>
</dbReference>
<dbReference type="OrthoDB" id="191139at2759"/>
<accession>A0A7I8VKF7</accession>
<dbReference type="PANTHER" id="PTHR43157:SF31">
    <property type="entry name" value="PHOSPHATIDYLINOSITOL-GLYCAN BIOSYNTHESIS CLASS F PROTEIN"/>
    <property type="match status" value="1"/>
</dbReference>
<protein>
    <submittedName>
        <fullName evidence="3">DgyrCDS5577</fullName>
    </submittedName>
</protein>
<keyword evidence="2" id="KW-0732">Signal</keyword>
<dbReference type="Gene3D" id="3.40.50.720">
    <property type="entry name" value="NAD(P)-binding Rossmann-like Domain"/>
    <property type="match status" value="1"/>
</dbReference>
<proteinExistence type="predicted"/>
<sequence length="317" mass="35422">MAFVKRFLYLIVPLSVGLYFVREYFQGCKYTGNERLDDKVVLITGANTGIGKETAKNMALRGARVYMACRNLNKANAARDDLLNITGLPADKIKVMQMDLSSFRSIRNFVTEFHKVEEKLHILINNAGIMFTPFLKTEDGFEMQVGVNHLGHFLLTNLLIDKLKTSAPSRVVTVSSLAHMSGTVEFDNFRGEKGYSRINSYGNSKLMNILFAKELGRRLEGTGVTSYSLHPGGIVTDLQREVLNPFFVKVVHVLGYVFWKTIERGAQTTIYCAVNDNAGKETGLYYSDCAVKTPFGVDSETAKKLWEVSLSLTGLKQ</sequence>
<dbReference type="EMBL" id="CAJFCJ010000006">
    <property type="protein sequence ID" value="CAD5116719.1"/>
    <property type="molecule type" value="Genomic_DNA"/>
</dbReference>
<comment type="caution">
    <text evidence="3">The sequence shown here is derived from an EMBL/GenBank/DDBJ whole genome shotgun (WGS) entry which is preliminary data.</text>
</comment>
<keyword evidence="4" id="KW-1185">Reference proteome</keyword>
<evidence type="ECO:0000256" key="2">
    <source>
        <dbReference type="SAM" id="SignalP"/>
    </source>
</evidence>
<dbReference type="InterPro" id="IPR036291">
    <property type="entry name" value="NAD(P)-bd_dom_sf"/>
</dbReference>
<evidence type="ECO:0000313" key="3">
    <source>
        <dbReference type="EMBL" id="CAD5116719.1"/>
    </source>
</evidence>
<feature type="signal peptide" evidence="2">
    <location>
        <begin position="1"/>
        <end position="17"/>
    </location>
</feature>
<keyword evidence="1" id="KW-0560">Oxidoreductase</keyword>
<dbReference type="Proteomes" id="UP000549394">
    <property type="component" value="Unassembled WGS sequence"/>
</dbReference>
<dbReference type="Pfam" id="PF00106">
    <property type="entry name" value="adh_short"/>
    <property type="match status" value="1"/>
</dbReference>
<name>A0A7I8VKF7_9ANNE</name>
<reference evidence="3 4" key="1">
    <citation type="submission" date="2020-08" db="EMBL/GenBank/DDBJ databases">
        <authorList>
            <person name="Hejnol A."/>
        </authorList>
    </citation>
    <scope>NUCLEOTIDE SEQUENCE [LARGE SCALE GENOMIC DNA]</scope>
</reference>
<dbReference type="InterPro" id="IPR002347">
    <property type="entry name" value="SDR_fam"/>
</dbReference>
<dbReference type="AlphaFoldDB" id="A0A7I8VKF7"/>
<evidence type="ECO:0000256" key="1">
    <source>
        <dbReference type="ARBA" id="ARBA00023002"/>
    </source>
</evidence>
<gene>
    <name evidence="3" type="ORF">DGYR_LOCUS5317</name>
</gene>
<dbReference type="GO" id="GO:0016491">
    <property type="term" value="F:oxidoreductase activity"/>
    <property type="evidence" value="ECO:0007669"/>
    <property type="project" value="UniProtKB-KW"/>
</dbReference>
<feature type="chain" id="PRO_5029449190" evidence="2">
    <location>
        <begin position="18"/>
        <end position="317"/>
    </location>
</feature>
<organism evidence="3 4">
    <name type="scientific">Dimorphilus gyrociliatus</name>
    <dbReference type="NCBI Taxonomy" id="2664684"/>
    <lineage>
        <taxon>Eukaryota</taxon>
        <taxon>Metazoa</taxon>
        <taxon>Spiralia</taxon>
        <taxon>Lophotrochozoa</taxon>
        <taxon>Annelida</taxon>
        <taxon>Polychaeta</taxon>
        <taxon>Polychaeta incertae sedis</taxon>
        <taxon>Dinophilidae</taxon>
        <taxon>Dimorphilus</taxon>
    </lineage>
</organism>
<dbReference type="SUPFAM" id="SSF51735">
    <property type="entry name" value="NAD(P)-binding Rossmann-fold domains"/>
    <property type="match status" value="1"/>
</dbReference>
<evidence type="ECO:0000313" key="4">
    <source>
        <dbReference type="Proteomes" id="UP000549394"/>
    </source>
</evidence>